<dbReference type="AlphaFoldDB" id="A0A7W2AAM0"/>
<dbReference type="Pfam" id="PF13181">
    <property type="entry name" value="TPR_8"/>
    <property type="match status" value="1"/>
</dbReference>
<proteinExistence type="inferred from homology"/>
<dbReference type="InterPro" id="IPR011990">
    <property type="entry name" value="TPR-like_helical_dom_sf"/>
</dbReference>
<evidence type="ECO:0000256" key="5">
    <source>
        <dbReference type="ARBA" id="ARBA00038253"/>
    </source>
</evidence>
<dbReference type="SMART" id="SM00028">
    <property type="entry name" value="TPR"/>
    <property type="match status" value="6"/>
</dbReference>
<dbReference type="Proteomes" id="UP000535491">
    <property type="component" value="Unassembled WGS sequence"/>
</dbReference>
<protein>
    <submittedName>
        <fullName evidence="8">Tetratricopeptide repeat protein</fullName>
    </submittedName>
</protein>
<dbReference type="PANTHER" id="PTHR46630:SF1">
    <property type="entry name" value="TETRATRICOPEPTIDE REPEAT PROTEIN 29"/>
    <property type="match status" value="1"/>
</dbReference>
<evidence type="ECO:0000256" key="6">
    <source>
        <dbReference type="PROSITE-ProRule" id="PRU00339"/>
    </source>
</evidence>
<evidence type="ECO:0000256" key="3">
    <source>
        <dbReference type="ARBA" id="ARBA00022737"/>
    </source>
</evidence>
<feature type="repeat" description="TPR" evidence="6">
    <location>
        <begin position="281"/>
        <end position="314"/>
    </location>
</feature>
<dbReference type="EMBL" id="JACEIQ010000033">
    <property type="protein sequence ID" value="MBA4496397.1"/>
    <property type="molecule type" value="Genomic_DNA"/>
</dbReference>
<dbReference type="GO" id="GO:0005737">
    <property type="term" value="C:cytoplasm"/>
    <property type="evidence" value="ECO:0007669"/>
    <property type="project" value="UniProtKB-SubCell"/>
</dbReference>
<dbReference type="PANTHER" id="PTHR46630">
    <property type="entry name" value="TETRATRICOPEPTIDE REPEAT PROTEIN 29"/>
    <property type="match status" value="1"/>
</dbReference>
<dbReference type="RefSeq" id="WP_181754784.1">
    <property type="nucleotide sequence ID" value="NZ_JACEIQ010000033.1"/>
</dbReference>
<keyword evidence="3" id="KW-0677">Repeat</keyword>
<dbReference type="SUPFAM" id="SSF47413">
    <property type="entry name" value="lambda repressor-like DNA-binding domains"/>
    <property type="match status" value="1"/>
</dbReference>
<dbReference type="Gene3D" id="1.10.260.40">
    <property type="entry name" value="lambda repressor-like DNA-binding domains"/>
    <property type="match status" value="1"/>
</dbReference>
<evidence type="ECO:0000256" key="1">
    <source>
        <dbReference type="ARBA" id="ARBA00004496"/>
    </source>
</evidence>
<dbReference type="InterPro" id="IPR001387">
    <property type="entry name" value="Cro/C1-type_HTH"/>
</dbReference>
<dbReference type="SUPFAM" id="SSF48452">
    <property type="entry name" value="TPR-like"/>
    <property type="match status" value="2"/>
</dbReference>
<evidence type="ECO:0000313" key="8">
    <source>
        <dbReference type="EMBL" id="MBA4496397.1"/>
    </source>
</evidence>
<gene>
    <name evidence="8" type="ORF">H1191_19215</name>
</gene>
<dbReference type="InterPro" id="IPR041617">
    <property type="entry name" value="TPR_MalT"/>
</dbReference>
<dbReference type="InterPro" id="IPR010982">
    <property type="entry name" value="Lambda_DNA-bd_dom_sf"/>
</dbReference>
<keyword evidence="2" id="KW-0963">Cytoplasm</keyword>
<comment type="similarity">
    <text evidence="5">Belongs to the Rap family.</text>
</comment>
<reference evidence="8 9" key="1">
    <citation type="submission" date="2020-07" db="EMBL/GenBank/DDBJ databases">
        <authorList>
            <person name="Feng H."/>
        </authorList>
    </citation>
    <scope>NUCLEOTIDE SEQUENCE [LARGE SCALE GENOMIC DNA]</scope>
    <source>
        <strain evidence="9">s-10</strain>
    </source>
</reference>
<dbReference type="Pfam" id="PF17874">
    <property type="entry name" value="TPR_MalT"/>
    <property type="match status" value="1"/>
</dbReference>
<dbReference type="Pfam" id="PF01381">
    <property type="entry name" value="HTH_3"/>
    <property type="match status" value="1"/>
</dbReference>
<dbReference type="InterPro" id="IPR019734">
    <property type="entry name" value="TPR_rpt"/>
</dbReference>
<dbReference type="SMART" id="SM00530">
    <property type="entry name" value="HTH_XRE"/>
    <property type="match status" value="1"/>
</dbReference>
<comment type="caution">
    <text evidence="8">The sequence shown here is derived from an EMBL/GenBank/DDBJ whole genome shotgun (WGS) entry which is preliminary data.</text>
</comment>
<dbReference type="Gene3D" id="1.25.40.10">
    <property type="entry name" value="Tetratricopeptide repeat domain"/>
    <property type="match status" value="2"/>
</dbReference>
<accession>A0A7W2AAM0</accession>
<evidence type="ECO:0000256" key="4">
    <source>
        <dbReference type="ARBA" id="ARBA00022803"/>
    </source>
</evidence>
<evidence type="ECO:0000313" key="9">
    <source>
        <dbReference type="Proteomes" id="UP000535491"/>
    </source>
</evidence>
<dbReference type="InterPro" id="IPR051476">
    <property type="entry name" value="Bac_ResReg_Asp_Phosphatase"/>
</dbReference>
<evidence type="ECO:0000256" key="2">
    <source>
        <dbReference type="ARBA" id="ARBA00022490"/>
    </source>
</evidence>
<evidence type="ECO:0000259" key="7">
    <source>
        <dbReference type="PROSITE" id="PS50943"/>
    </source>
</evidence>
<organism evidence="8 9">
    <name type="scientific">Paenactinomyces guangxiensis</name>
    <dbReference type="NCBI Taxonomy" id="1490290"/>
    <lineage>
        <taxon>Bacteria</taxon>
        <taxon>Bacillati</taxon>
        <taxon>Bacillota</taxon>
        <taxon>Bacilli</taxon>
        <taxon>Bacillales</taxon>
        <taxon>Thermoactinomycetaceae</taxon>
        <taxon>Paenactinomyces</taxon>
    </lineage>
</organism>
<dbReference type="PROSITE" id="PS50005">
    <property type="entry name" value="TPR"/>
    <property type="match status" value="1"/>
</dbReference>
<name>A0A7W2AAM0_9BACL</name>
<dbReference type="CDD" id="cd00093">
    <property type="entry name" value="HTH_XRE"/>
    <property type="match status" value="1"/>
</dbReference>
<comment type="subcellular location">
    <subcellularLocation>
        <location evidence="1">Cytoplasm</location>
    </subcellularLocation>
</comment>
<dbReference type="PROSITE" id="PS50943">
    <property type="entry name" value="HTH_CROC1"/>
    <property type="match status" value="1"/>
</dbReference>
<sequence>MDKPIDRITIGHMIRKKRKELRLTLDDIADEYVSASTVSNLERGIPNVALEKIAYVAKKLDLELTDLPSVLKKIDRREERTISKLKKLMTTADLAAPDEALKRIKELKVDEFSPYYALFLYLKGRCHLQKRNLSRAEGLFSDVLRLLEKDDFFSKNNVKAFCYYDLGRLFYYKNDLEIALAHTLRGIKSYDPDQEGERLIHSLMVSKAIYLEKLDRYEEARRTIDELWKDINSIKNIFVLLNMYETKALILKKQKMYHEAIELVYGGIEIARVNKMTERSFELWNTLGSIYLELQELDEAEECILTALDFKKKIEKEHLIIGAYTLLGRIHMMQGRWDESEKDLLEAVRIGAKTNNAKRFGWALITLGDLYQANEKYSKGVENYQKAAEIAKLHGFKTLQHISLLELSKCWKYVDNSEFTKSLENLFEIEVKLHQERSFL</sequence>
<dbReference type="GO" id="GO:0003677">
    <property type="term" value="F:DNA binding"/>
    <property type="evidence" value="ECO:0007669"/>
    <property type="project" value="InterPro"/>
</dbReference>
<keyword evidence="4 6" id="KW-0802">TPR repeat</keyword>
<feature type="domain" description="HTH cro/C1-type" evidence="7">
    <location>
        <begin position="14"/>
        <end position="67"/>
    </location>
</feature>
<keyword evidence="9" id="KW-1185">Reference proteome</keyword>